<protein>
    <submittedName>
        <fullName evidence="2">Uncharacterized protein</fullName>
    </submittedName>
</protein>
<feature type="region of interest" description="Disordered" evidence="1">
    <location>
        <begin position="295"/>
        <end position="319"/>
    </location>
</feature>
<dbReference type="Proteomes" id="UP001295684">
    <property type="component" value="Unassembled WGS sequence"/>
</dbReference>
<gene>
    <name evidence="2" type="ORF">ECRASSUSDP1_LOCUS7985</name>
</gene>
<sequence length="319" mass="37326">MAASSSSIEKHFQDQNQSQELSNRVKRDFGMSERRRGLHAPKFSMPVMTKEQKIILKQVLNRRKSVSKQPKPVQKDFIPKRLKRQLKRVKLVIEQEKKNRMEKRQKRKQEIERRQLEDQKKREIEERERYEKASPFLRLQLGNSREKQEDSSLGPSPDSKKEFKRKPKIKINRDLASNISSVNESVMFNDNTNQKFSQSKTRKMRLDTQKFGVSPEKNMYTQNSNFTTTCRKEESPLIPLEPCPKPKLKNIIKLKKSIKINFPNPKVTSPSKPSESFQNTLSTLQNTISTLFILKAPKNPSKSPKPQKSLTQIARRPKN</sequence>
<proteinExistence type="predicted"/>
<organism evidence="2 3">
    <name type="scientific">Euplotes crassus</name>
    <dbReference type="NCBI Taxonomy" id="5936"/>
    <lineage>
        <taxon>Eukaryota</taxon>
        <taxon>Sar</taxon>
        <taxon>Alveolata</taxon>
        <taxon>Ciliophora</taxon>
        <taxon>Intramacronucleata</taxon>
        <taxon>Spirotrichea</taxon>
        <taxon>Hypotrichia</taxon>
        <taxon>Euplotida</taxon>
        <taxon>Euplotidae</taxon>
        <taxon>Moneuplotes</taxon>
    </lineage>
</organism>
<feature type="region of interest" description="Disordered" evidence="1">
    <location>
        <begin position="97"/>
        <end position="168"/>
    </location>
</feature>
<feature type="region of interest" description="Disordered" evidence="1">
    <location>
        <begin position="60"/>
        <end position="80"/>
    </location>
</feature>
<dbReference type="EMBL" id="CAMPGE010007796">
    <property type="protein sequence ID" value="CAI2366712.1"/>
    <property type="molecule type" value="Genomic_DNA"/>
</dbReference>
<evidence type="ECO:0000313" key="3">
    <source>
        <dbReference type="Proteomes" id="UP001295684"/>
    </source>
</evidence>
<comment type="caution">
    <text evidence="2">The sequence shown here is derived from an EMBL/GenBank/DDBJ whole genome shotgun (WGS) entry which is preliminary data.</text>
</comment>
<keyword evidence="3" id="KW-1185">Reference proteome</keyword>
<feature type="region of interest" description="Disordered" evidence="1">
    <location>
        <begin position="1"/>
        <end position="45"/>
    </location>
</feature>
<dbReference type="AlphaFoldDB" id="A0AAD1UHE7"/>
<accession>A0AAD1UHE7</accession>
<feature type="compositionally biased region" description="Basic and acidic residues" evidence="1">
    <location>
        <begin position="108"/>
        <end position="132"/>
    </location>
</feature>
<feature type="compositionally biased region" description="Basic and acidic residues" evidence="1">
    <location>
        <begin position="23"/>
        <end position="35"/>
    </location>
</feature>
<evidence type="ECO:0000256" key="1">
    <source>
        <dbReference type="SAM" id="MobiDB-lite"/>
    </source>
</evidence>
<feature type="compositionally biased region" description="Low complexity" evidence="1">
    <location>
        <begin position="297"/>
        <end position="309"/>
    </location>
</feature>
<name>A0AAD1UHE7_EUPCR</name>
<evidence type="ECO:0000313" key="2">
    <source>
        <dbReference type="EMBL" id="CAI2366712.1"/>
    </source>
</evidence>
<reference evidence="2" key="1">
    <citation type="submission" date="2023-07" db="EMBL/GenBank/DDBJ databases">
        <authorList>
            <consortium name="AG Swart"/>
            <person name="Singh M."/>
            <person name="Singh A."/>
            <person name="Seah K."/>
            <person name="Emmerich C."/>
        </authorList>
    </citation>
    <scope>NUCLEOTIDE SEQUENCE</scope>
    <source>
        <strain evidence="2">DP1</strain>
    </source>
</reference>